<dbReference type="InterPro" id="IPR008889">
    <property type="entry name" value="VQ"/>
</dbReference>
<organism evidence="3 4">
    <name type="scientific">Dendrobium catenatum</name>
    <dbReference type="NCBI Taxonomy" id="906689"/>
    <lineage>
        <taxon>Eukaryota</taxon>
        <taxon>Viridiplantae</taxon>
        <taxon>Streptophyta</taxon>
        <taxon>Embryophyta</taxon>
        <taxon>Tracheophyta</taxon>
        <taxon>Spermatophyta</taxon>
        <taxon>Magnoliopsida</taxon>
        <taxon>Liliopsida</taxon>
        <taxon>Asparagales</taxon>
        <taxon>Orchidaceae</taxon>
        <taxon>Epidendroideae</taxon>
        <taxon>Malaxideae</taxon>
        <taxon>Dendrobiinae</taxon>
        <taxon>Dendrobium</taxon>
    </lineage>
</organism>
<reference evidence="3 4" key="1">
    <citation type="journal article" date="2016" name="Sci. Rep.">
        <title>The Dendrobium catenatum Lindl. genome sequence provides insights into polysaccharide synthase, floral development and adaptive evolution.</title>
        <authorList>
            <person name="Zhang G.Q."/>
            <person name="Xu Q."/>
            <person name="Bian C."/>
            <person name="Tsai W.C."/>
            <person name="Yeh C.M."/>
            <person name="Liu K.W."/>
            <person name="Yoshida K."/>
            <person name="Zhang L.S."/>
            <person name="Chang S.B."/>
            <person name="Chen F."/>
            <person name="Shi Y."/>
            <person name="Su Y.Y."/>
            <person name="Zhang Y.Q."/>
            <person name="Chen L.J."/>
            <person name="Yin Y."/>
            <person name="Lin M."/>
            <person name="Huang H."/>
            <person name="Deng H."/>
            <person name="Wang Z.W."/>
            <person name="Zhu S.L."/>
            <person name="Zhao X."/>
            <person name="Deng C."/>
            <person name="Niu S.C."/>
            <person name="Huang J."/>
            <person name="Wang M."/>
            <person name="Liu G.H."/>
            <person name="Yang H.J."/>
            <person name="Xiao X.J."/>
            <person name="Hsiao Y.Y."/>
            <person name="Wu W.L."/>
            <person name="Chen Y.Y."/>
            <person name="Mitsuda N."/>
            <person name="Ohme-Takagi M."/>
            <person name="Luo Y.B."/>
            <person name="Van de Peer Y."/>
            <person name="Liu Z.J."/>
        </authorList>
    </citation>
    <scope>NUCLEOTIDE SEQUENCE [LARGE SCALE GENOMIC DNA]</scope>
    <source>
        <tissue evidence="3">The whole plant</tissue>
    </source>
</reference>
<name>A0A2I0WQF9_9ASPA</name>
<dbReference type="AlphaFoldDB" id="A0A2I0WQF9"/>
<dbReference type="GO" id="GO:0005634">
    <property type="term" value="C:nucleus"/>
    <property type="evidence" value="ECO:0007669"/>
    <property type="project" value="TreeGrafter"/>
</dbReference>
<feature type="region of interest" description="Disordered" evidence="1">
    <location>
        <begin position="1"/>
        <end position="58"/>
    </location>
</feature>
<dbReference type="EMBL" id="KZ502485">
    <property type="protein sequence ID" value="PKU77912.1"/>
    <property type="molecule type" value="Genomic_DNA"/>
</dbReference>
<reference evidence="3 4" key="2">
    <citation type="journal article" date="2017" name="Nature">
        <title>The Apostasia genome and the evolution of orchids.</title>
        <authorList>
            <person name="Zhang G.Q."/>
            <person name="Liu K.W."/>
            <person name="Li Z."/>
            <person name="Lohaus R."/>
            <person name="Hsiao Y.Y."/>
            <person name="Niu S.C."/>
            <person name="Wang J.Y."/>
            <person name="Lin Y.C."/>
            <person name="Xu Q."/>
            <person name="Chen L.J."/>
            <person name="Yoshida K."/>
            <person name="Fujiwara S."/>
            <person name="Wang Z.W."/>
            <person name="Zhang Y.Q."/>
            <person name="Mitsuda N."/>
            <person name="Wang M."/>
            <person name="Liu G.H."/>
            <person name="Pecoraro L."/>
            <person name="Huang H.X."/>
            <person name="Xiao X.J."/>
            <person name="Lin M."/>
            <person name="Wu X.Y."/>
            <person name="Wu W.L."/>
            <person name="Chen Y.Y."/>
            <person name="Chang S.B."/>
            <person name="Sakamoto S."/>
            <person name="Ohme-Takagi M."/>
            <person name="Yagi M."/>
            <person name="Zeng S.J."/>
            <person name="Shen C.Y."/>
            <person name="Yeh C.M."/>
            <person name="Luo Y.B."/>
            <person name="Tsai W.C."/>
            <person name="Van de Peer Y."/>
            <person name="Liu Z.J."/>
        </authorList>
    </citation>
    <scope>NUCLEOTIDE SEQUENCE [LARGE SCALE GENOMIC DNA]</scope>
    <source>
        <tissue evidence="3">The whole plant</tissue>
    </source>
</reference>
<evidence type="ECO:0000313" key="3">
    <source>
        <dbReference type="EMBL" id="PKU77912.1"/>
    </source>
</evidence>
<sequence>MDSGQSPPQRPPSQLHLSPRRELQLQGPRPSPLRVSKESHKIRKPPVPPQPAQPAAAAIAPSLESREPVIIYTISPKVIHVEASNFMDLVQRLTGPGNADPDTPHAESAAGLLSPAAKLASINRTIQSPGADRPMASSSAAGVDVLDDFDMDCGSQLDRSFSIPGILSPLPASLPPISPAFFSPSYLDSSFQNFLHDLSPAALQAGRPSPGSAIVGAAGGTFWNTPDNFFSPSIVPSPGAAAWDLFNQFQDF</sequence>
<dbReference type="STRING" id="906689.A0A2I0WQF9"/>
<protein>
    <submittedName>
        <fullName evidence="3">Protein MKS1</fullName>
    </submittedName>
</protein>
<dbReference type="PANTHER" id="PTHR33143">
    <property type="entry name" value="F16F4.1 PROTEIN-RELATED"/>
    <property type="match status" value="1"/>
</dbReference>
<dbReference type="Pfam" id="PF05678">
    <property type="entry name" value="VQ"/>
    <property type="match status" value="1"/>
</dbReference>
<evidence type="ECO:0000256" key="1">
    <source>
        <dbReference type="SAM" id="MobiDB-lite"/>
    </source>
</evidence>
<dbReference type="PANTHER" id="PTHR33143:SF6">
    <property type="entry name" value="OS08G0102900 PROTEIN"/>
    <property type="match status" value="1"/>
</dbReference>
<feature type="domain" description="VQ" evidence="2">
    <location>
        <begin position="73"/>
        <end position="97"/>
    </location>
</feature>
<dbReference type="OrthoDB" id="695631at2759"/>
<evidence type="ECO:0000259" key="2">
    <source>
        <dbReference type="Pfam" id="PF05678"/>
    </source>
</evidence>
<dbReference type="InterPro" id="IPR039607">
    <property type="entry name" value="VQ_8/17/18/20/21/25"/>
</dbReference>
<evidence type="ECO:0000313" key="4">
    <source>
        <dbReference type="Proteomes" id="UP000233837"/>
    </source>
</evidence>
<proteinExistence type="predicted"/>
<accession>A0A2I0WQF9</accession>
<keyword evidence="4" id="KW-1185">Reference proteome</keyword>
<dbReference type="Proteomes" id="UP000233837">
    <property type="component" value="Unassembled WGS sequence"/>
</dbReference>
<gene>
    <name evidence="3" type="primary">MKS1</name>
    <name evidence="3" type="ORF">MA16_Dca023492</name>
</gene>